<protein>
    <submittedName>
        <fullName evidence="2">Uncharacterized protein LOC117574385</fullName>
    </submittedName>
</protein>
<sequence>MFRARVRDIAHPGIRQFILRTAVLKYLGKCLQLQWDDWQNMRMHLRTLQQEGVTKTAAEAEEAAILDATRLRLLRAIDELRGKVSTTHKLLQREYDELFTYMMDKRALWDSPEYFKAKTALGTANQHLRMYMTDK</sequence>
<reference evidence="2" key="1">
    <citation type="submission" date="2025-08" db="UniProtKB">
        <authorList>
            <consortium name="RefSeq"/>
        </authorList>
    </citation>
    <scope>IDENTIFICATION</scope>
    <source>
        <strain evidence="2">15112-1751.03</strain>
        <tissue evidence="2">Whole Adult</tissue>
    </source>
</reference>
<dbReference type="GeneID" id="117574385"/>
<name>A0A6P8XMA9_DROAB</name>
<evidence type="ECO:0000313" key="2">
    <source>
        <dbReference type="RefSeq" id="XP_034114109.1"/>
    </source>
</evidence>
<dbReference type="RefSeq" id="XP_034114109.1">
    <property type="nucleotide sequence ID" value="XM_034258218.2"/>
</dbReference>
<dbReference type="Proteomes" id="UP000515160">
    <property type="component" value="Chromosome 2R"/>
</dbReference>
<proteinExistence type="predicted"/>
<accession>A0A6P8XMA9</accession>
<evidence type="ECO:0000313" key="1">
    <source>
        <dbReference type="Proteomes" id="UP000515160"/>
    </source>
</evidence>
<keyword evidence="1" id="KW-1185">Reference proteome</keyword>
<organism evidence="1 2">
    <name type="scientific">Drosophila albomicans</name>
    <name type="common">Fruit fly</name>
    <dbReference type="NCBI Taxonomy" id="7291"/>
    <lineage>
        <taxon>Eukaryota</taxon>
        <taxon>Metazoa</taxon>
        <taxon>Ecdysozoa</taxon>
        <taxon>Arthropoda</taxon>
        <taxon>Hexapoda</taxon>
        <taxon>Insecta</taxon>
        <taxon>Pterygota</taxon>
        <taxon>Neoptera</taxon>
        <taxon>Endopterygota</taxon>
        <taxon>Diptera</taxon>
        <taxon>Brachycera</taxon>
        <taxon>Muscomorpha</taxon>
        <taxon>Ephydroidea</taxon>
        <taxon>Drosophilidae</taxon>
        <taxon>Drosophila</taxon>
    </lineage>
</organism>
<dbReference type="OrthoDB" id="7881127at2759"/>
<dbReference type="AlphaFoldDB" id="A0A6P8XMA9"/>
<gene>
    <name evidence="2" type="primary">LOC117574385</name>
</gene>